<accession>A0A6A5R7V1</accession>
<evidence type="ECO:0000313" key="2">
    <source>
        <dbReference type="EMBL" id="KAF1923280.1"/>
    </source>
</evidence>
<dbReference type="AlphaFoldDB" id="A0A6A5R7V1"/>
<evidence type="ECO:0000313" key="3">
    <source>
        <dbReference type="Proteomes" id="UP000800082"/>
    </source>
</evidence>
<dbReference type="EMBL" id="ML979007">
    <property type="protein sequence ID" value="KAF1923280.1"/>
    <property type="molecule type" value="Genomic_DNA"/>
</dbReference>
<dbReference type="InterPro" id="IPR013087">
    <property type="entry name" value="Znf_C2H2_type"/>
</dbReference>
<name>A0A6A5R7V1_9PLEO</name>
<dbReference type="SMART" id="SM00355">
    <property type="entry name" value="ZnF_C2H2"/>
    <property type="match status" value="3"/>
</dbReference>
<dbReference type="GeneID" id="54354832"/>
<feature type="domain" description="C2H2-type" evidence="1">
    <location>
        <begin position="51"/>
        <end position="78"/>
    </location>
</feature>
<sequence length="120" mass="13716">MTIPTQAKFCIECGVWLHSDLEWNRHSAQHAKRPDIIYGPITAEGILAAPRRCPYCMTQGRFVQMENPSHYAEHIEDHINKQVDNSIGQGVQCPHHSCPTKDFSKKELRDHFNTVHGIVL</sequence>
<organism evidence="2 3">
    <name type="scientific">Didymella exigua CBS 183.55</name>
    <dbReference type="NCBI Taxonomy" id="1150837"/>
    <lineage>
        <taxon>Eukaryota</taxon>
        <taxon>Fungi</taxon>
        <taxon>Dikarya</taxon>
        <taxon>Ascomycota</taxon>
        <taxon>Pezizomycotina</taxon>
        <taxon>Dothideomycetes</taxon>
        <taxon>Pleosporomycetidae</taxon>
        <taxon>Pleosporales</taxon>
        <taxon>Pleosporineae</taxon>
        <taxon>Didymellaceae</taxon>
        <taxon>Didymella</taxon>
    </lineage>
</organism>
<reference evidence="2" key="1">
    <citation type="journal article" date="2020" name="Stud. Mycol.">
        <title>101 Dothideomycetes genomes: a test case for predicting lifestyles and emergence of pathogens.</title>
        <authorList>
            <person name="Haridas S."/>
            <person name="Albert R."/>
            <person name="Binder M."/>
            <person name="Bloem J."/>
            <person name="Labutti K."/>
            <person name="Salamov A."/>
            <person name="Andreopoulos B."/>
            <person name="Baker S."/>
            <person name="Barry K."/>
            <person name="Bills G."/>
            <person name="Bluhm B."/>
            <person name="Cannon C."/>
            <person name="Castanera R."/>
            <person name="Culley D."/>
            <person name="Daum C."/>
            <person name="Ezra D."/>
            <person name="Gonzalez J."/>
            <person name="Henrissat B."/>
            <person name="Kuo A."/>
            <person name="Liang C."/>
            <person name="Lipzen A."/>
            <person name="Lutzoni F."/>
            <person name="Magnuson J."/>
            <person name="Mondo S."/>
            <person name="Nolan M."/>
            <person name="Ohm R."/>
            <person name="Pangilinan J."/>
            <person name="Park H.-J."/>
            <person name="Ramirez L."/>
            <person name="Alfaro M."/>
            <person name="Sun H."/>
            <person name="Tritt A."/>
            <person name="Yoshinaga Y."/>
            <person name="Zwiers L.-H."/>
            <person name="Turgeon B."/>
            <person name="Goodwin S."/>
            <person name="Spatafora J."/>
            <person name="Crous P."/>
            <person name="Grigoriev I."/>
        </authorList>
    </citation>
    <scope>NUCLEOTIDE SEQUENCE</scope>
    <source>
        <strain evidence="2">CBS 183.55</strain>
    </source>
</reference>
<feature type="domain" description="C2H2-type" evidence="1">
    <location>
        <begin position="8"/>
        <end position="30"/>
    </location>
</feature>
<dbReference type="Proteomes" id="UP000800082">
    <property type="component" value="Unassembled WGS sequence"/>
</dbReference>
<evidence type="ECO:0000259" key="1">
    <source>
        <dbReference type="SMART" id="SM00355"/>
    </source>
</evidence>
<gene>
    <name evidence="2" type="ORF">M421DRAFT_75762</name>
</gene>
<protein>
    <recommendedName>
        <fullName evidence="1">C2H2-type domain-containing protein</fullName>
    </recommendedName>
</protein>
<dbReference type="RefSeq" id="XP_033443533.1">
    <property type="nucleotide sequence ID" value="XM_033597165.1"/>
</dbReference>
<dbReference type="OrthoDB" id="3766258at2759"/>
<feature type="domain" description="C2H2-type" evidence="1">
    <location>
        <begin position="91"/>
        <end position="116"/>
    </location>
</feature>
<proteinExistence type="predicted"/>
<keyword evidence="3" id="KW-1185">Reference proteome</keyword>